<evidence type="ECO:0000313" key="2">
    <source>
        <dbReference type="EMBL" id="OCL11544.1"/>
    </source>
</evidence>
<proteinExistence type="predicted"/>
<dbReference type="Proteomes" id="UP000250140">
    <property type="component" value="Unassembled WGS sequence"/>
</dbReference>
<dbReference type="OrthoDB" id="407617at2759"/>
<keyword evidence="3" id="KW-1185">Reference proteome</keyword>
<feature type="region of interest" description="Disordered" evidence="1">
    <location>
        <begin position="1"/>
        <end position="47"/>
    </location>
</feature>
<dbReference type="EMBL" id="KV749029">
    <property type="protein sequence ID" value="OCL11544.1"/>
    <property type="molecule type" value="Genomic_DNA"/>
</dbReference>
<evidence type="ECO:0000313" key="3">
    <source>
        <dbReference type="Proteomes" id="UP000250140"/>
    </source>
</evidence>
<organism evidence="2 3">
    <name type="scientific">Glonium stellatum</name>
    <dbReference type="NCBI Taxonomy" id="574774"/>
    <lineage>
        <taxon>Eukaryota</taxon>
        <taxon>Fungi</taxon>
        <taxon>Dikarya</taxon>
        <taxon>Ascomycota</taxon>
        <taxon>Pezizomycotina</taxon>
        <taxon>Dothideomycetes</taxon>
        <taxon>Pleosporomycetidae</taxon>
        <taxon>Gloniales</taxon>
        <taxon>Gloniaceae</taxon>
        <taxon>Glonium</taxon>
    </lineage>
</organism>
<sequence>MSPHAVGQSTPLSPSPVALKASRSRADSSTSVPSSFLPVPYNTPATRSLAGDIQESPVNLQAVTQTLDAVQETHNEAADDENPPRVPENTPCHGTPNSHLRATFHNLPSIDEKLGNLPPPMTSPISCTSRSPRSSIAGEQGEHAGLISVALGSPRDFFTTNLSDKATLGSLLAASRPDTITPAHAPLTVENLAKNLDGVREHSDWHENIEGDLDRDLVRLENLANDDFQRDPSITTADYYHRRLLNLLSNSSRKYIITELGEAVVSNMAERGSPVEAKSKIVIDYEFQILKRKVDDMEAVLSALTTVLAKASDKELINLHKKTAELTKGDTENT</sequence>
<protein>
    <submittedName>
        <fullName evidence="2">Uncharacterized protein</fullName>
    </submittedName>
</protein>
<reference evidence="2 3" key="1">
    <citation type="journal article" date="2016" name="Nat. Commun.">
        <title>Ectomycorrhizal ecology is imprinted in the genome of the dominant symbiotic fungus Cenococcum geophilum.</title>
        <authorList>
            <consortium name="DOE Joint Genome Institute"/>
            <person name="Peter M."/>
            <person name="Kohler A."/>
            <person name="Ohm R.A."/>
            <person name="Kuo A."/>
            <person name="Krutzmann J."/>
            <person name="Morin E."/>
            <person name="Arend M."/>
            <person name="Barry K.W."/>
            <person name="Binder M."/>
            <person name="Choi C."/>
            <person name="Clum A."/>
            <person name="Copeland A."/>
            <person name="Grisel N."/>
            <person name="Haridas S."/>
            <person name="Kipfer T."/>
            <person name="LaButti K."/>
            <person name="Lindquist E."/>
            <person name="Lipzen A."/>
            <person name="Maire R."/>
            <person name="Meier B."/>
            <person name="Mihaltcheva S."/>
            <person name="Molinier V."/>
            <person name="Murat C."/>
            <person name="Poggeler S."/>
            <person name="Quandt C.A."/>
            <person name="Sperisen C."/>
            <person name="Tritt A."/>
            <person name="Tisserant E."/>
            <person name="Crous P.W."/>
            <person name="Henrissat B."/>
            <person name="Nehls U."/>
            <person name="Egli S."/>
            <person name="Spatafora J.W."/>
            <person name="Grigoriev I.V."/>
            <person name="Martin F.M."/>
        </authorList>
    </citation>
    <scope>NUCLEOTIDE SEQUENCE [LARGE SCALE GENOMIC DNA]</scope>
    <source>
        <strain evidence="2 3">CBS 207.34</strain>
    </source>
</reference>
<name>A0A8E2F6W8_9PEZI</name>
<evidence type="ECO:0000256" key="1">
    <source>
        <dbReference type="SAM" id="MobiDB-lite"/>
    </source>
</evidence>
<feature type="region of interest" description="Disordered" evidence="1">
    <location>
        <begin position="73"/>
        <end position="97"/>
    </location>
</feature>
<gene>
    <name evidence="2" type="ORF">AOQ84DRAFT_437639</name>
</gene>
<dbReference type="AlphaFoldDB" id="A0A8E2F6W8"/>
<accession>A0A8E2F6W8</accession>